<organism evidence="11 12">
    <name type="scientific">Oikopleura dioica</name>
    <name type="common">Tunicate</name>
    <dbReference type="NCBI Taxonomy" id="34765"/>
    <lineage>
        <taxon>Eukaryota</taxon>
        <taxon>Metazoa</taxon>
        <taxon>Chordata</taxon>
        <taxon>Tunicata</taxon>
        <taxon>Appendicularia</taxon>
        <taxon>Copelata</taxon>
        <taxon>Oikopleuridae</taxon>
        <taxon>Oikopleura</taxon>
    </lineage>
</organism>
<evidence type="ECO:0000256" key="7">
    <source>
        <dbReference type="ARBA" id="ARBA00049014"/>
    </source>
</evidence>
<comment type="catalytic activity">
    <reaction evidence="8">
        <text>L-threonyl-[protein] + ATP = O-phospho-L-threonyl-[protein] + ADP + H(+)</text>
        <dbReference type="Rhea" id="RHEA:46608"/>
        <dbReference type="Rhea" id="RHEA-COMP:11060"/>
        <dbReference type="Rhea" id="RHEA-COMP:11605"/>
        <dbReference type="ChEBI" id="CHEBI:15378"/>
        <dbReference type="ChEBI" id="CHEBI:30013"/>
        <dbReference type="ChEBI" id="CHEBI:30616"/>
        <dbReference type="ChEBI" id="CHEBI:61977"/>
        <dbReference type="ChEBI" id="CHEBI:456216"/>
        <dbReference type="EC" id="2.7.12.2"/>
    </reaction>
</comment>
<evidence type="ECO:0000256" key="5">
    <source>
        <dbReference type="ARBA" id="ARBA00038035"/>
    </source>
</evidence>
<evidence type="ECO:0000313" key="11">
    <source>
        <dbReference type="EMBL" id="CAG5114336.1"/>
    </source>
</evidence>
<dbReference type="EC" id="2.7.12.2" evidence="6"/>
<evidence type="ECO:0000313" key="12">
    <source>
        <dbReference type="Proteomes" id="UP001158576"/>
    </source>
</evidence>
<keyword evidence="2" id="KW-0547">Nucleotide-binding</keyword>
<gene>
    <name evidence="11" type="ORF">OKIOD_LOCUS17160</name>
</gene>
<evidence type="ECO:0000256" key="3">
    <source>
        <dbReference type="ARBA" id="ARBA00022777"/>
    </source>
</evidence>
<evidence type="ECO:0000259" key="10">
    <source>
        <dbReference type="PROSITE" id="PS50011"/>
    </source>
</evidence>
<comment type="catalytic activity">
    <reaction evidence="9">
        <text>L-tyrosyl-[protein] + ATP = O-phospho-L-tyrosyl-[protein] + ADP + H(+)</text>
        <dbReference type="Rhea" id="RHEA:10596"/>
        <dbReference type="Rhea" id="RHEA-COMP:10136"/>
        <dbReference type="Rhea" id="RHEA-COMP:20101"/>
        <dbReference type="ChEBI" id="CHEBI:15378"/>
        <dbReference type="ChEBI" id="CHEBI:30616"/>
        <dbReference type="ChEBI" id="CHEBI:46858"/>
        <dbReference type="ChEBI" id="CHEBI:61978"/>
        <dbReference type="ChEBI" id="CHEBI:456216"/>
        <dbReference type="EC" id="2.7.12.2"/>
    </reaction>
</comment>
<keyword evidence="4" id="KW-0067">ATP-binding</keyword>
<feature type="domain" description="Protein kinase" evidence="10">
    <location>
        <begin position="1"/>
        <end position="116"/>
    </location>
</feature>
<name>A0ABN7T942_OIKDI</name>
<dbReference type="Proteomes" id="UP001158576">
    <property type="component" value="Chromosome 2"/>
</dbReference>
<sequence length="116" mass="13059">MPGGDLAQFFEKMLNNAYIHGKNIKHRDIKPENILLSADGQQVKIADFNISRESKETFMTTGIAGTDPYLAPEMINTDGNSAQVSCSQDVWALGIIFQMLCTFRIDFKKILSQKRM</sequence>
<keyword evidence="3" id="KW-0418">Kinase</keyword>
<dbReference type="PANTHER" id="PTHR48013:SF7">
    <property type="entry name" value="SERINE_THREONINE-PROTEIN KINASE SBK2"/>
    <property type="match status" value="1"/>
</dbReference>
<comment type="catalytic activity">
    <reaction evidence="7">
        <text>L-seryl-[protein] + ATP = O-phospho-L-seryl-[protein] + ADP + H(+)</text>
        <dbReference type="Rhea" id="RHEA:17989"/>
        <dbReference type="Rhea" id="RHEA-COMP:9863"/>
        <dbReference type="Rhea" id="RHEA-COMP:11604"/>
        <dbReference type="ChEBI" id="CHEBI:15378"/>
        <dbReference type="ChEBI" id="CHEBI:29999"/>
        <dbReference type="ChEBI" id="CHEBI:30616"/>
        <dbReference type="ChEBI" id="CHEBI:83421"/>
        <dbReference type="ChEBI" id="CHEBI:456216"/>
        <dbReference type="EC" id="2.7.12.2"/>
    </reaction>
</comment>
<keyword evidence="12" id="KW-1185">Reference proteome</keyword>
<dbReference type="InterPro" id="IPR008271">
    <property type="entry name" value="Ser/Thr_kinase_AS"/>
</dbReference>
<dbReference type="PROSITE" id="PS50011">
    <property type="entry name" value="PROTEIN_KINASE_DOM"/>
    <property type="match status" value="1"/>
</dbReference>
<dbReference type="Pfam" id="PF00069">
    <property type="entry name" value="Pkinase"/>
    <property type="match status" value="1"/>
</dbReference>
<dbReference type="Gene3D" id="1.10.510.10">
    <property type="entry name" value="Transferase(Phosphotransferase) domain 1"/>
    <property type="match status" value="1"/>
</dbReference>
<dbReference type="SMART" id="SM00220">
    <property type="entry name" value="S_TKc"/>
    <property type="match status" value="1"/>
</dbReference>
<dbReference type="InterPro" id="IPR000719">
    <property type="entry name" value="Prot_kinase_dom"/>
</dbReference>
<accession>A0ABN7T942</accession>
<protein>
    <recommendedName>
        <fullName evidence="6">mitogen-activated protein kinase kinase</fullName>
        <ecNumber evidence="6">2.7.12.2</ecNumber>
    </recommendedName>
</protein>
<dbReference type="EMBL" id="OU015567">
    <property type="protein sequence ID" value="CAG5114336.1"/>
    <property type="molecule type" value="Genomic_DNA"/>
</dbReference>
<evidence type="ECO:0000256" key="2">
    <source>
        <dbReference type="ARBA" id="ARBA00022741"/>
    </source>
</evidence>
<proteinExistence type="inferred from homology"/>
<reference evidence="11 12" key="1">
    <citation type="submission" date="2021-04" db="EMBL/GenBank/DDBJ databases">
        <authorList>
            <person name="Bliznina A."/>
        </authorList>
    </citation>
    <scope>NUCLEOTIDE SEQUENCE [LARGE SCALE GENOMIC DNA]</scope>
</reference>
<dbReference type="SUPFAM" id="SSF56112">
    <property type="entry name" value="Protein kinase-like (PK-like)"/>
    <property type="match status" value="1"/>
</dbReference>
<dbReference type="PROSITE" id="PS00108">
    <property type="entry name" value="PROTEIN_KINASE_ST"/>
    <property type="match status" value="1"/>
</dbReference>
<evidence type="ECO:0000256" key="8">
    <source>
        <dbReference type="ARBA" id="ARBA00049299"/>
    </source>
</evidence>
<keyword evidence="1" id="KW-0808">Transferase</keyword>
<evidence type="ECO:0000256" key="4">
    <source>
        <dbReference type="ARBA" id="ARBA00022840"/>
    </source>
</evidence>
<dbReference type="InterPro" id="IPR011009">
    <property type="entry name" value="Kinase-like_dom_sf"/>
</dbReference>
<evidence type="ECO:0000256" key="1">
    <source>
        <dbReference type="ARBA" id="ARBA00022679"/>
    </source>
</evidence>
<evidence type="ECO:0000256" key="6">
    <source>
        <dbReference type="ARBA" id="ARBA00038999"/>
    </source>
</evidence>
<comment type="similarity">
    <text evidence="5">Belongs to the protein kinase superfamily. STE Ser/Thr protein kinase family. MAP kinase kinase subfamily.</text>
</comment>
<evidence type="ECO:0000256" key="9">
    <source>
        <dbReference type="ARBA" id="ARBA00051693"/>
    </source>
</evidence>
<dbReference type="PANTHER" id="PTHR48013">
    <property type="entry name" value="DUAL SPECIFICITY MITOGEN-ACTIVATED PROTEIN KINASE KINASE 5-RELATED"/>
    <property type="match status" value="1"/>
</dbReference>